<organism evidence="3 4">
    <name type="scientific">Phormidesmis priestleyi</name>
    <dbReference type="NCBI Taxonomy" id="268141"/>
    <lineage>
        <taxon>Bacteria</taxon>
        <taxon>Bacillati</taxon>
        <taxon>Cyanobacteriota</taxon>
        <taxon>Cyanophyceae</taxon>
        <taxon>Leptolyngbyales</taxon>
        <taxon>Leptolyngbyaceae</taxon>
        <taxon>Phormidesmis</taxon>
    </lineage>
</organism>
<reference evidence="4" key="1">
    <citation type="submission" date="2018-04" db="EMBL/GenBank/DDBJ databases">
        <authorList>
            <person name="Cornet L."/>
        </authorList>
    </citation>
    <scope>NUCLEOTIDE SEQUENCE [LARGE SCALE GENOMIC DNA]</scope>
</reference>
<dbReference type="PANTHER" id="PTHR12526">
    <property type="entry name" value="GLYCOSYLTRANSFERASE"/>
    <property type="match status" value="1"/>
</dbReference>
<dbReference type="Pfam" id="PF13439">
    <property type="entry name" value="Glyco_transf_4"/>
    <property type="match status" value="1"/>
</dbReference>
<dbReference type="InterPro" id="IPR028098">
    <property type="entry name" value="Glyco_trans_4-like_N"/>
</dbReference>
<feature type="domain" description="Glycosyl transferase family 1" evidence="1">
    <location>
        <begin position="191"/>
        <end position="338"/>
    </location>
</feature>
<dbReference type="CDD" id="cd03811">
    <property type="entry name" value="GT4_GT28_WabH-like"/>
    <property type="match status" value="1"/>
</dbReference>
<protein>
    <submittedName>
        <fullName evidence="3">Glycosyl transferase</fullName>
    </submittedName>
</protein>
<accession>A0A2W4XGF2</accession>
<evidence type="ECO:0000313" key="3">
    <source>
        <dbReference type="EMBL" id="PZO56373.1"/>
    </source>
</evidence>
<dbReference type="Proteomes" id="UP000249794">
    <property type="component" value="Unassembled WGS sequence"/>
</dbReference>
<proteinExistence type="predicted"/>
<keyword evidence="3" id="KW-0808">Transferase</keyword>
<dbReference type="AlphaFoldDB" id="A0A2W4XGF2"/>
<dbReference type="GO" id="GO:0016740">
    <property type="term" value="F:transferase activity"/>
    <property type="evidence" value="ECO:0007669"/>
    <property type="project" value="UniProtKB-KW"/>
</dbReference>
<dbReference type="InterPro" id="IPR001296">
    <property type="entry name" value="Glyco_trans_1"/>
</dbReference>
<reference evidence="3 4" key="2">
    <citation type="submission" date="2018-06" db="EMBL/GenBank/DDBJ databases">
        <title>Metagenomic assembly of (sub)arctic Cyanobacteria and their associated microbiome from non-axenic cultures.</title>
        <authorList>
            <person name="Baurain D."/>
        </authorList>
    </citation>
    <scope>NUCLEOTIDE SEQUENCE [LARGE SCALE GENOMIC DNA]</scope>
    <source>
        <strain evidence="3">ULC027bin1</strain>
    </source>
</reference>
<dbReference type="SUPFAM" id="SSF53756">
    <property type="entry name" value="UDP-Glycosyltransferase/glycogen phosphorylase"/>
    <property type="match status" value="1"/>
</dbReference>
<dbReference type="Pfam" id="PF00534">
    <property type="entry name" value="Glycos_transf_1"/>
    <property type="match status" value="1"/>
</dbReference>
<dbReference type="PANTHER" id="PTHR12526:SF630">
    <property type="entry name" value="GLYCOSYLTRANSFERASE"/>
    <property type="match status" value="1"/>
</dbReference>
<evidence type="ECO:0000259" key="2">
    <source>
        <dbReference type="Pfam" id="PF13439"/>
    </source>
</evidence>
<comment type="caution">
    <text evidence="3">The sequence shown here is derived from an EMBL/GenBank/DDBJ whole genome shotgun (WGS) entry which is preliminary data.</text>
</comment>
<sequence length="366" mass="40508">MTEPSSRIAIYLRLLSGGGAERMMVNLMQGFVELGLSVDLVLNKADGPYLDLIPPQVRIIDLQSPRMIQGLPKLVSYLKREKPVAMLTTLHYNIEIAIVAKLLARANTRLLVREANTLSNQSKYCKTDRWSGRLAKWLYPLADEVLAVSHGVAEDLSKVTGISTDRIKVVYNPVITPSLLENSNIAIDHPWLLYKDVPVVLGVGRLSEQKDFSTLIRAVSQVRQQRPVRLLILGTGPDRELLRMLASDLGIKADVEFLGFVKNPYAYMKQSDVFVLSSKWEGLPNVLIETMAVGTPVISTRCPSGAVEILADGKYGDLVEIGDAQEMAKAILAVLDGEVKFVEAEWLQQFTLTSAIEKYLPILLPA</sequence>
<dbReference type="EMBL" id="QBMP01000073">
    <property type="protein sequence ID" value="PZO56373.1"/>
    <property type="molecule type" value="Genomic_DNA"/>
</dbReference>
<evidence type="ECO:0000259" key="1">
    <source>
        <dbReference type="Pfam" id="PF00534"/>
    </source>
</evidence>
<name>A0A2W4XGF2_9CYAN</name>
<evidence type="ECO:0000313" key="4">
    <source>
        <dbReference type="Proteomes" id="UP000249794"/>
    </source>
</evidence>
<dbReference type="Gene3D" id="3.40.50.2000">
    <property type="entry name" value="Glycogen Phosphorylase B"/>
    <property type="match status" value="2"/>
</dbReference>
<gene>
    <name evidence="3" type="ORF">DCF15_08835</name>
</gene>
<feature type="domain" description="Glycosyltransferase subfamily 4-like N-terminal" evidence="2">
    <location>
        <begin position="18"/>
        <end position="174"/>
    </location>
</feature>